<keyword evidence="1" id="KW-0210">Decarboxylase</keyword>
<protein>
    <submittedName>
        <fullName evidence="5">Phosphatidylserine decarboxylase</fullName>
    </submittedName>
</protein>
<dbReference type="EMBL" id="JAPFPW010000004">
    <property type="protein sequence ID" value="MCW7753390.1"/>
    <property type="molecule type" value="Genomic_DNA"/>
</dbReference>
<dbReference type="InterPro" id="IPR003817">
    <property type="entry name" value="PS_Dcarbxylase"/>
</dbReference>
<evidence type="ECO:0000313" key="6">
    <source>
        <dbReference type="Proteomes" id="UP001209681"/>
    </source>
</evidence>
<evidence type="ECO:0000256" key="3">
    <source>
        <dbReference type="ARBA" id="ARBA00023239"/>
    </source>
</evidence>
<dbReference type="PANTHER" id="PTHR10067">
    <property type="entry name" value="PHOSPHATIDYLSERINE DECARBOXYLASE"/>
    <property type="match status" value="1"/>
</dbReference>
<dbReference type="RefSeq" id="WP_265424258.1">
    <property type="nucleotide sequence ID" value="NZ_JAPFPW010000004.1"/>
</dbReference>
<evidence type="ECO:0000256" key="1">
    <source>
        <dbReference type="ARBA" id="ARBA00022793"/>
    </source>
</evidence>
<sequence>MSFSHHYLERHTGKKIKETFFADPLVRFLYHEVRENAPWLFSAFTSPVASRILGAVNYDLPFSSSKRLGQMIRELKINMEECLEPTSLCSPRTLFERKILYERYRPMTEDPLAIVSPSDSRMLPLDLSPSALIPVKGKFFDLPELCGNRPWHAVFLDGKAAVFRLTPDKYHYNHVPVSGRVEEIFMTDGRCHACHPDAVVREVSPFSRNRRLITLINTDVPGGSGLGLVAMAEVVALMIGGIRQACSQKAYDHPTDLLPGMFIHKGWPKSLFYPGSSTVVLLFEKDRMDFDRDLVSNSLRRDVASCFSRGFGLSLVETEVKVRETIGRTSTALNF</sequence>
<evidence type="ECO:0000256" key="2">
    <source>
        <dbReference type="ARBA" id="ARBA00023145"/>
    </source>
</evidence>
<proteinExistence type="predicted"/>
<keyword evidence="3" id="KW-0456">Lyase</keyword>
<keyword evidence="6" id="KW-1185">Reference proteome</keyword>
<accession>A0ABT3N7G0</accession>
<evidence type="ECO:0000313" key="5">
    <source>
        <dbReference type="EMBL" id="MCW7753390.1"/>
    </source>
</evidence>
<dbReference type="Pfam" id="PF02666">
    <property type="entry name" value="PS_Dcarbxylase"/>
    <property type="match status" value="1"/>
</dbReference>
<name>A0ABT3N7G0_9BACT</name>
<keyword evidence="2" id="KW-0865">Zymogen</keyword>
<gene>
    <name evidence="5" type="ORF">OOT00_05245</name>
</gene>
<comment type="caution">
    <text evidence="5">The sequence shown here is derived from an EMBL/GenBank/DDBJ whole genome shotgun (WGS) entry which is preliminary data.</text>
</comment>
<evidence type="ECO:0000256" key="4">
    <source>
        <dbReference type="ARBA" id="ARBA00023317"/>
    </source>
</evidence>
<dbReference type="Proteomes" id="UP001209681">
    <property type="component" value="Unassembled WGS sequence"/>
</dbReference>
<keyword evidence="4" id="KW-0670">Pyruvate</keyword>
<organism evidence="5 6">
    <name type="scientific">Desulfobotulus pelophilus</name>
    <dbReference type="NCBI Taxonomy" id="2823377"/>
    <lineage>
        <taxon>Bacteria</taxon>
        <taxon>Pseudomonadati</taxon>
        <taxon>Thermodesulfobacteriota</taxon>
        <taxon>Desulfobacteria</taxon>
        <taxon>Desulfobacterales</taxon>
        <taxon>Desulfobacteraceae</taxon>
        <taxon>Desulfobotulus</taxon>
    </lineage>
</organism>
<reference evidence="5 6" key="1">
    <citation type="submission" date="2022-11" db="EMBL/GenBank/DDBJ databases">
        <title>Desulfobotulus tamanensis H1 sp. nov. - anaerobic, alkaliphilic, sulphate reducing bacterium isolated from terrestrial mud volcano.</title>
        <authorList>
            <person name="Frolova A."/>
            <person name="Merkel A.Y."/>
            <person name="Slobodkin A.I."/>
        </authorList>
    </citation>
    <scope>NUCLEOTIDE SEQUENCE [LARGE SCALE GENOMIC DNA]</scope>
    <source>
        <strain evidence="5 6">H1</strain>
    </source>
</reference>